<gene>
    <name evidence="1" type="ORF">EI293_09765</name>
</gene>
<proteinExistence type="predicted"/>
<name>A0A428KEF1_9BACT</name>
<organism evidence="1 2">
    <name type="scientific">Hymenobacter perfusus</name>
    <dbReference type="NCBI Taxonomy" id="1236770"/>
    <lineage>
        <taxon>Bacteria</taxon>
        <taxon>Pseudomonadati</taxon>
        <taxon>Bacteroidota</taxon>
        <taxon>Cytophagia</taxon>
        <taxon>Cytophagales</taxon>
        <taxon>Hymenobacteraceae</taxon>
        <taxon>Hymenobacter</taxon>
    </lineage>
</organism>
<dbReference type="EMBL" id="RWIU01000002">
    <property type="protein sequence ID" value="RSK44782.1"/>
    <property type="molecule type" value="Genomic_DNA"/>
</dbReference>
<accession>A0A428KEF1</accession>
<evidence type="ECO:0000313" key="1">
    <source>
        <dbReference type="EMBL" id="RSK44782.1"/>
    </source>
</evidence>
<sequence length="67" mass="7587">MAASFSISSSGLSRRHRTWIALYTLDAMHCDREAVLRENNVTEADLAEFFESWFQLRNRPAAVALVG</sequence>
<evidence type="ECO:0000313" key="2">
    <source>
        <dbReference type="Proteomes" id="UP000270291"/>
    </source>
</evidence>
<comment type="caution">
    <text evidence="1">The sequence shown here is derived from an EMBL/GenBank/DDBJ whole genome shotgun (WGS) entry which is preliminary data.</text>
</comment>
<dbReference type="OrthoDB" id="886122at2"/>
<keyword evidence="2" id="KW-1185">Reference proteome</keyword>
<protein>
    <submittedName>
        <fullName evidence="1">Uncharacterized protein</fullName>
    </submittedName>
</protein>
<dbReference type="RefSeq" id="WP_125436999.1">
    <property type="nucleotide sequence ID" value="NZ_RWIU01000002.1"/>
</dbReference>
<dbReference type="Proteomes" id="UP000270291">
    <property type="component" value="Unassembled WGS sequence"/>
</dbReference>
<reference evidence="1 2" key="1">
    <citation type="submission" date="2018-12" db="EMBL/GenBank/DDBJ databases">
        <authorList>
            <person name="Feng G."/>
            <person name="Zhu H."/>
        </authorList>
    </citation>
    <scope>NUCLEOTIDE SEQUENCE [LARGE SCALE GENOMIC DNA]</scope>
    <source>
        <strain evidence="1 2">LMG 26000</strain>
    </source>
</reference>
<dbReference type="AlphaFoldDB" id="A0A428KEF1"/>